<dbReference type="InterPro" id="IPR004948">
    <property type="entry name" value="Nuc-triphosphatase_THEP1"/>
</dbReference>
<dbReference type="PANTHER" id="PTHR43146">
    <property type="entry name" value="CANCER-RELATED NUCLEOSIDE-TRIPHOSPHATASE"/>
    <property type="match status" value="1"/>
</dbReference>
<dbReference type="NCBIfam" id="NF010248">
    <property type="entry name" value="PRK13695.1"/>
    <property type="match status" value="1"/>
</dbReference>
<evidence type="ECO:0000259" key="4">
    <source>
        <dbReference type="SMART" id="SM00382"/>
    </source>
</evidence>
<dbReference type="PANTHER" id="PTHR43146:SF1">
    <property type="entry name" value="CANCER-RELATED NUCLEOSIDE-TRIPHOSPHATASE"/>
    <property type="match status" value="1"/>
</dbReference>
<dbReference type="GO" id="GO:0017111">
    <property type="term" value="F:ribonucleoside triphosphate phosphatase activity"/>
    <property type="evidence" value="ECO:0007669"/>
    <property type="project" value="InterPro"/>
</dbReference>
<dbReference type="AlphaFoldDB" id="A0AAV4R3U4"/>
<dbReference type="Gene3D" id="3.40.50.300">
    <property type="entry name" value="P-loop containing nucleotide triphosphate hydrolases"/>
    <property type="match status" value="1"/>
</dbReference>
<evidence type="ECO:0000256" key="2">
    <source>
        <dbReference type="ARBA" id="ARBA00022801"/>
    </source>
</evidence>
<comment type="caution">
    <text evidence="5">The sequence shown here is derived from an EMBL/GenBank/DDBJ whole genome shotgun (WGS) entry which is preliminary data.</text>
</comment>
<evidence type="ECO:0000256" key="3">
    <source>
        <dbReference type="ARBA" id="ARBA00022840"/>
    </source>
</evidence>
<reference evidence="5 6" key="1">
    <citation type="submission" date="2021-06" db="EMBL/GenBank/DDBJ databases">
        <title>Caerostris darwini draft genome.</title>
        <authorList>
            <person name="Kono N."/>
            <person name="Arakawa K."/>
        </authorList>
    </citation>
    <scope>NUCLEOTIDE SEQUENCE [LARGE SCALE GENOMIC DNA]</scope>
</reference>
<evidence type="ECO:0000313" key="5">
    <source>
        <dbReference type="EMBL" id="GIY14748.1"/>
    </source>
</evidence>
<evidence type="ECO:0000256" key="1">
    <source>
        <dbReference type="ARBA" id="ARBA00022741"/>
    </source>
</evidence>
<organism evidence="5 6">
    <name type="scientific">Caerostris darwini</name>
    <dbReference type="NCBI Taxonomy" id="1538125"/>
    <lineage>
        <taxon>Eukaryota</taxon>
        <taxon>Metazoa</taxon>
        <taxon>Ecdysozoa</taxon>
        <taxon>Arthropoda</taxon>
        <taxon>Chelicerata</taxon>
        <taxon>Arachnida</taxon>
        <taxon>Araneae</taxon>
        <taxon>Araneomorphae</taxon>
        <taxon>Entelegynae</taxon>
        <taxon>Araneoidea</taxon>
        <taxon>Araneidae</taxon>
        <taxon>Caerostris</taxon>
    </lineage>
</organism>
<gene>
    <name evidence="5" type="primary">NTPCR</name>
    <name evidence="5" type="ORF">CDAR_606941</name>
</gene>
<dbReference type="GO" id="GO:0005524">
    <property type="term" value="F:ATP binding"/>
    <property type="evidence" value="ECO:0007669"/>
    <property type="project" value="UniProtKB-KW"/>
</dbReference>
<protein>
    <submittedName>
        <fullName evidence="5">Cancer-related nucleoside-triphosphatase homolog</fullName>
    </submittedName>
</protein>
<dbReference type="InterPro" id="IPR003593">
    <property type="entry name" value="AAA+_ATPase"/>
</dbReference>
<accession>A0AAV4R3U4</accession>
<dbReference type="SUPFAM" id="SSF52540">
    <property type="entry name" value="P-loop containing nucleoside triphosphate hydrolases"/>
    <property type="match status" value="1"/>
</dbReference>
<sequence>MSSRHILLTGPPGIGKTSVIRKACEILKEKNIEFQGFFTEEVKNGRERIGFDIVTTLGKRNILARVSDSSARKGPKVGKYTVDVSSFEALVLPVFDAPSSILILDEIGKMELFSKPFLAKVQEVFSKSNIRVLATIPVVKRVLPFVDELRNRKDCIVIEVTRENRNNLPHEIVQQLLQT</sequence>
<keyword evidence="2" id="KW-0378">Hydrolase</keyword>
<dbReference type="Pfam" id="PF03266">
    <property type="entry name" value="NTPase_1"/>
    <property type="match status" value="1"/>
</dbReference>
<name>A0AAV4R3U4_9ARAC</name>
<dbReference type="EMBL" id="BPLQ01005406">
    <property type="protein sequence ID" value="GIY14748.1"/>
    <property type="molecule type" value="Genomic_DNA"/>
</dbReference>
<dbReference type="Proteomes" id="UP001054837">
    <property type="component" value="Unassembled WGS sequence"/>
</dbReference>
<proteinExistence type="predicted"/>
<keyword evidence="3" id="KW-0067">ATP-binding</keyword>
<evidence type="ECO:0000313" key="6">
    <source>
        <dbReference type="Proteomes" id="UP001054837"/>
    </source>
</evidence>
<feature type="domain" description="AAA+ ATPase" evidence="4">
    <location>
        <begin position="2"/>
        <end position="163"/>
    </location>
</feature>
<keyword evidence="1" id="KW-0547">Nucleotide-binding</keyword>
<keyword evidence="6" id="KW-1185">Reference proteome</keyword>
<dbReference type="InterPro" id="IPR027417">
    <property type="entry name" value="P-loop_NTPase"/>
</dbReference>
<dbReference type="SMART" id="SM00382">
    <property type="entry name" value="AAA"/>
    <property type="match status" value="1"/>
</dbReference>